<dbReference type="CDD" id="cd04647">
    <property type="entry name" value="LbH_MAT_like"/>
    <property type="match status" value="1"/>
</dbReference>
<name>A0ABT3PTK1_9BACT</name>
<keyword evidence="4" id="KW-1185">Reference proteome</keyword>
<keyword evidence="2" id="KW-0808">Transferase</keyword>
<evidence type="ECO:0000256" key="1">
    <source>
        <dbReference type="ARBA" id="ARBA00007274"/>
    </source>
</evidence>
<reference evidence="3 4" key="1">
    <citation type="submission" date="2021-03" db="EMBL/GenBank/DDBJ databases">
        <title>Aliifodinibius sp. nov., a new bacterium isolated from saline soil.</title>
        <authorList>
            <person name="Galisteo C."/>
            <person name="De La Haba R."/>
            <person name="Sanchez-Porro C."/>
            <person name="Ventosa A."/>
        </authorList>
    </citation>
    <scope>NUCLEOTIDE SEQUENCE [LARGE SCALE GENOMIC DNA]</scope>
    <source>
        <strain evidence="3 4">1BSP15-2V2</strain>
    </source>
</reference>
<comment type="similarity">
    <text evidence="1">Belongs to the transferase hexapeptide repeat family.</text>
</comment>
<dbReference type="InterPro" id="IPR001451">
    <property type="entry name" value="Hexapep"/>
</dbReference>
<dbReference type="Pfam" id="PF00132">
    <property type="entry name" value="Hexapep"/>
    <property type="match status" value="1"/>
</dbReference>
<protein>
    <submittedName>
        <fullName evidence="3">Acyltransferase</fullName>
    </submittedName>
</protein>
<dbReference type="InterPro" id="IPR011004">
    <property type="entry name" value="Trimer_LpxA-like_sf"/>
</dbReference>
<evidence type="ECO:0000256" key="2">
    <source>
        <dbReference type="ARBA" id="ARBA00022679"/>
    </source>
</evidence>
<proteinExistence type="inferred from homology"/>
<dbReference type="RefSeq" id="WP_265768056.1">
    <property type="nucleotide sequence ID" value="NZ_JAGGJA010000025.1"/>
</dbReference>
<dbReference type="InterPro" id="IPR051159">
    <property type="entry name" value="Hexapeptide_acetyltransf"/>
</dbReference>
<evidence type="ECO:0000313" key="4">
    <source>
        <dbReference type="Proteomes" id="UP001207918"/>
    </source>
</evidence>
<comment type="caution">
    <text evidence="3">The sequence shown here is derived from an EMBL/GenBank/DDBJ whole genome shotgun (WGS) entry which is preliminary data.</text>
</comment>
<organism evidence="3 4">
    <name type="scientific">Fodinibius salsisoli</name>
    <dbReference type="NCBI Taxonomy" id="2820877"/>
    <lineage>
        <taxon>Bacteria</taxon>
        <taxon>Pseudomonadati</taxon>
        <taxon>Balneolota</taxon>
        <taxon>Balneolia</taxon>
        <taxon>Balneolales</taxon>
        <taxon>Balneolaceae</taxon>
        <taxon>Fodinibius</taxon>
    </lineage>
</organism>
<dbReference type="PANTHER" id="PTHR23416">
    <property type="entry name" value="SIALIC ACID SYNTHASE-RELATED"/>
    <property type="match status" value="1"/>
</dbReference>
<keyword evidence="3" id="KW-0012">Acyltransferase</keyword>
<dbReference type="Gene3D" id="2.160.10.10">
    <property type="entry name" value="Hexapeptide repeat proteins"/>
    <property type="match status" value="1"/>
</dbReference>
<dbReference type="GO" id="GO:0016746">
    <property type="term" value="F:acyltransferase activity"/>
    <property type="evidence" value="ECO:0007669"/>
    <property type="project" value="UniProtKB-KW"/>
</dbReference>
<evidence type="ECO:0000313" key="3">
    <source>
        <dbReference type="EMBL" id="MCW9709183.1"/>
    </source>
</evidence>
<sequence length="197" mass="22138">MVKDIARYFARRIGAFFYKLVEQGRKHTIEKENQALIQSSDNCSPDLRINGRVKKFSGFKQAKIEKNVHIGDNVHIRAEGGLFIGANTHISRNFVCYTMNHDYEGKRLPIDDNDIYKPVHIGKNVWIGMNVVVAPGTVIEDGVIVGAGCTVAGHVPALSIIGSQKYRLLKKRDEKHYNRLEDEEKYGGISGRPLDDS</sequence>
<accession>A0ABT3PTK1</accession>
<dbReference type="EMBL" id="JAGGJA010000025">
    <property type="protein sequence ID" value="MCW9709183.1"/>
    <property type="molecule type" value="Genomic_DNA"/>
</dbReference>
<gene>
    <name evidence="3" type="ORF">J6I44_20140</name>
</gene>
<dbReference type="PANTHER" id="PTHR23416:SF23">
    <property type="entry name" value="ACETYLTRANSFERASE C18B11.09C-RELATED"/>
    <property type="match status" value="1"/>
</dbReference>
<dbReference type="SUPFAM" id="SSF51161">
    <property type="entry name" value="Trimeric LpxA-like enzymes"/>
    <property type="match status" value="1"/>
</dbReference>
<dbReference type="Proteomes" id="UP001207918">
    <property type="component" value="Unassembled WGS sequence"/>
</dbReference>